<dbReference type="RefSeq" id="YP_009504763.1">
    <property type="nucleotide sequence ID" value="NC_038217.1"/>
</dbReference>
<evidence type="ECO:0000313" key="1">
    <source>
        <dbReference type="EMBL" id="AST24238.1"/>
    </source>
</evidence>
<sequence>MARSARPHKKRGRLLFGTACCCTSFGRPPRPSWPFRPSTSCERRSGQLALVPKGPGKLAFCFQGLGQDYWLLQAKANDHVLRPEFMCGVSLLKEFAKEAFLWRTIGG</sequence>
<geneLocation type="mitochondrion" evidence="1"/>
<evidence type="ECO:0000313" key="2">
    <source>
        <dbReference type="EMBL" id="QKS32244.1"/>
    </source>
</evidence>
<accession>A0A2Z2QKK3</accession>
<dbReference type="AlphaFoldDB" id="A0A2Z2QKK3"/>
<gene>
    <name evidence="1" type="primary">orf107</name>
</gene>
<reference evidence="2" key="2">
    <citation type="journal article" date="2019" name="Mitochondrial DNA Part B Resour">
        <title>The complete mitogenome of Caulerpa lentillifera and its phylogenetic analysis.</title>
        <authorList>
            <person name="Jia X."/>
            <person name="Liu T."/>
            <person name="Wang X."/>
            <person name="Tang X."/>
            <person name="Jin Y."/>
        </authorList>
    </citation>
    <scope>NUCLEOTIDE SEQUENCE</scope>
</reference>
<dbReference type="GeneID" id="37544019"/>
<proteinExistence type="predicted"/>
<organism evidence="1">
    <name type="scientific">Caulerpa lentillifera</name>
    <dbReference type="NCBI Taxonomy" id="148947"/>
    <lineage>
        <taxon>Eukaryota</taxon>
        <taxon>Viridiplantae</taxon>
        <taxon>Chlorophyta</taxon>
        <taxon>core chlorophytes</taxon>
        <taxon>Ulvophyceae</taxon>
        <taxon>TCBD clade</taxon>
        <taxon>Bryopsidales</taxon>
        <taxon>Halimedineae</taxon>
        <taxon>Caulerpaceae</taxon>
        <taxon>Caulerpa</taxon>
    </lineage>
</organism>
<dbReference type="EMBL" id="MN201586">
    <property type="protein sequence ID" value="QKS32244.1"/>
    <property type="molecule type" value="Genomic_DNA"/>
</dbReference>
<keyword evidence="1" id="KW-0496">Mitochondrion</keyword>
<reference evidence="1" key="1">
    <citation type="journal article" date="2018" name="Gene">
        <title>The complete mitochondrial genome of the Caulerpa lentillifera (Ulvophyceae, Chlorophyta): Sequence, genome content, organization structure and phylogenetic consideration.</title>
        <authorList>
            <person name="Zheng F."/>
            <person name="Liu H."/>
            <person name="Jiang M."/>
            <person name="Xu Z."/>
            <person name="Wang Z."/>
            <person name="Wang C."/>
            <person name="Du F."/>
            <person name="Shen Z."/>
            <person name="Wang B."/>
        </authorList>
    </citation>
    <scope>NUCLEOTIDE SEQUENCE</scope>
</reference>
<dbReference type="EMBL" id="KX761577">
    <property type="protein sequence ID" value="AST24238.1"/>
    <property type="molecule type" value="Genomic_DNA"/>
</dbReference>
<protein>
    <submittedName>
        <fullName evidence="1">Uncharacterized protein</fullName>
    </submittedName>
</protein>
<name>A0A2Z2QKK3_9CHLO</name>